<gene>
    <name evidence="1" type="ORF">CTOB1V02_LOCUS8452</name>
</gene>
<name>A0A7R8ZSS2_9CRUS</name>
<sequence>MAGIYYMLCLVSIIGKLSVSAQTTTTPVGFHASSVKPSPKALQLWMSPKDVSETSLQWSQTALDQWGELVNSVDESPIASNLELDGGFDVPRPGEHKMDFAVRWGKEAYRTDKFKLNGHFEDHVKSRKLKADDKRFKQSANLSLQVLEEQPVLLELEAQANETDSSFMAKLNLPGNLVFVHQANFTESGYSLLMDYSPFFRLEKRLETTDSEAKFFANCTILNELNWALALNIVKQEDDLKIVGYLENILQNDTFKLEAHARKESPGIVTGNATLDLDGDEMEIDYQCTSMFTKDVRIRWGESEYKMHAGIFLANDTGRLSIEKDGGIILALNATSEPYLSLSGIYHCNTTHRTRVSIVSERLDEESGRFVVYQQENPMEDTLTETTCGEGESGSSSKTSEQKFADQVLGPAQANNKAKTANLQETKGTAENEALKMQLAEKEEQLARLHRVMQQNENLEWERLRAMHRQIEDLQRELTHKDQLIKELQTRHLSRDSISLISPRTMA</sequence>
<reference evidence="1" key="1">
    <citation type="submission" date="2020-11" db="EMBL/GenBank/DDBJ databases">
        <authorList>
            <person name="Tran Van P."/>
        </authorList>
    </citation>
    <scope>NUCLEOTIDE SEQUENCE</scope>
</reference>
<evidence type="ECO:0000313" key="1">
    <source>
        <dbReference type="EMBL" id="CAD7230594.1"/>
    </source>
</evidence>
<accession>A0A7R8ZSS2</accession>
<dbReference type="InterPro" id="IPR007110">
    <property type="entry name" value="Ig-like_dom"/>
</dbReference>
<dbReference type="AlphaFoldDB" id="A0A7R8ZSS2"/>
<protein>
    <submittedName>
        <fullName evidence="1">Uncharacterized protein</fullName>
    </submittedName>
</protein>
<dbReference type="EMBL" id="OB662810">
    <property type="protein sequence ID" value="CAD7230594.1"/>
    <property type="molecule type" value="Genomic_DNA"/>
</dbReference>
<organism evidence="1">
    <name type="scientific">Cyprideis torosa</name>
    <dbReference type="NCBI Taxonomy" id="163714"/>
    <lineage>
        <taxon>Eukaryota</taxon>
        <taxon>Metazoa</taxon>
        <taxon>Ecdysozoa</taxon>
        <taxon>Arthropoda</taxon>
        <taxon>Crustacea</taxon>
        <taxon>Oligostraca</taxon>
        <taxon>Ostracoda</taxon>
        <taxon>Podocopa</taxon>
        <taxon>Podocopida</taxon>
        <taxon>Cytherocopina</taxon>
        <taxon>Cytheroidea</taxon>
        <taxon>Cytherideidae</taxon>
        <taxon>Cyprideis</taxon>
    </lineage>
</organism>
<dbReference type="PROSITE" id="PS50835">
    <property type="entry name" value="IG_LIKE"/>
    <property type="match status" value="1"/>
</dbReference>
<proteinExistence type="predicted"/>